<evidence type="ECO:0000313" key="4">
    <source>
        <dbReference type="Proteomes" id="UP000002009"/>
    </source>
</evidence>
<evidence type="ECO:0000256" key="1">
    <source>
        <dbReference type="ARBA" id="ARBA00007535"/>
    </source>
</evidence>
<dbReference type="Gene3D" id="2.40.128.330">
    <property type="match status" value="1"/>
</dbReference>
<comment type="similarity">
    <text evidence="1 2">Belongs to the CorA metal ion transporter (MIT) (TC 1.A.35.5) family.</text>
</comment>
<evidence type="ECO:0000256" key="2">
    <source>
        <dbReference type="RuleBase" id="RU366041"/>
    </source>
</evidence>
<dbReference type="GO" id="GO:0015095">
    <property type="term" value="F:magnesium ion transmembrane transporter activity"/>
    <property type="evidence" value="ECO:0007669"/>
    <property type="project" value="UniProtKB-ARBA"/>
</dbReference>
<dbReference type="InParanoid" id="C1EHV3"/>
<dbReference type="PANTHER" id="PTHR13890:SF31">
    <property type="entry name" value="MAGNESIUM TRANSPORTER MRS2-2-RELATED"/>
    <property type="match status" value="1"/>
</dbReference>
<keyword evidence="2" id="KW-0472">Membrane</keyword>
<dbReference type="FunCoup" id="C1EHV3">
    <property type="interactions" value="1173"/>
</dbReference>
<dbReference type="OrthoDB" id="10251508at2759"/>
<dbReference type="InterPro" id="IPR039204">
    <property type="entry name" value="MRS2-like"/>
</dbReference>
<keyword evidence="2" id="KW-0406">Ion transport</keyword>
<dbReference type="eggNOG" id="KOG2662">
    <property type="taxonomic scope" value="Eukaryota"/>
</dbReference>
<comment type="subcellular location">
    <subcellularLocation>
        <location evidence="2">Membrane</location>
        <topology evidence="2">Multi-pass membrane protein</topology>
    </subcellularLocation>
</comment>
<sequence length="363" mass="41092">KAWLKMDEEGACTAVSIEKHRLASMLRVPMRDLRMLEPNFSNSYSAAILCRERCIVLHLEQVRLLITAEEVYLQDGRNSSVTKYLPELQRRLLMRKLKLMDSHGEGSLRRALSIQRGGDAPRQEELPFELIALEVALEIVCNSLEAEQRETVTEAKAGLEGLRKKVNTNNLERVRRVKSRVTRLTGRVAKVREEIKRYLDDDSDMRDMYLTRRLLAELFGGAEARGGGMGGMGGEHQQTPGGGIDEDKDLQEVEDLLETYFTHIDSTFAELQALDEYIDDTEDFVNIELDSQRNQLIKLELVLTTATLFMTMYGVVASVFGMNVRNGAEDSKASFVVINVVCSVCTVLAFVLAVTYIRYKRIM</sequence>
<dbReference type="Gene3D" id="1.20.58.340">
    <property type="entry name" value="Magnesium transport protein CorA, transmembrane region"/>
    <property type="match status" value="1"/>
</dbReference>
<dbReference type="CDD" id="cd12823">
    <property type="entry name" value="Mrs2_Mfm1p-like"/>
    <property type="match status" value="1"/>
</dbReference>
<keyword evidence="2" id="KW-0812">Transmembrane</keyword>
<dbReference type="OMA" id="WRYVNEL"/>
<feature type="transmembrane region" description="Helical" evidence="2">
    <location>
        <begin position="333"/>
        <end position="357"/>
    </location>
</feature>
<dbReference type="EMBL" id="CP001333">
    <property type="protein sequence ID" value="ACO67572.1"/>
    <property type="molecule type" value="Genomic_DNA"/>
</dbReference>
<dbReference type="KEGG" id="mis:MICPUN_69067"/>
<keyword evidence="2" id="KW-0460">Magnesium</keyword>
<dbReference type="GO" id="GO:0016020">
    <property type="term" value="C:membrane"/>
    <property type="evidence" value="ECO:0007669"/>
    <property type="project" value="UniProtKB-SubCell"/>
</dbReference>
<dbReference type="Pfam" id="PF22099">
    <property type="entry name" value="MRS2-like"/>
    <property type="match status" value="1"/>
</dbReference>
<keyword evidence="2" id="KW-1133">Transmembrane helix</keyword>
<gene>
    <name evidence="3" type="ORF">MICPUN_69067</name>
</gene>
<dbReference type="PANTHER" id="PTHR13890">
    <property type="entry name" value="RNA SPLICING PROTEIN MRS2, MITOCHONDRIAL"/>
    <property type="match status" value="1"/>
</dbReference>
<dbReference type="AlphaFoldDB" id="C1EHV3"/>
<keyword evidence="2" id="KW-0813">Transport</keyword>
<evidence type="ECO:0000313" key="3">
    <source>
        <dbReference type="EMBL" id="ACO67572.1"/>
    </source>
</evidence>
<keyword evidence="4" id="KW-1185">Reference proteome</keyword>
<dbReference type="GeneID" id="8249422"/>
<protein>
    <recommendedName>
        <fullName evidence="2">Magnesium transporter</fullName>
    </recommendedName>
</protein>
<name>C1EHV3_MICCC</name>
<accession>C1EHV3</accession>
<organism evidence="3 4">
    <name type="scientific">Micromonas commoda (strain RCC299 / NOUM17 / CCMP2709)</name>
    <name type="common">Picoplanktonic green alga</name>
    <dbReference type="NCBI Taxonomy" id="296587"/>
    <lineage>
        <taxon>Eukaryota</taxon>
        <taxon>Viridiplantae</taxon>
        <taxon>Chlorophyta</taxon>
        <taxon>Mamiellophyceae</taxon>
        <taxon>Mamiellales</taxon>
        <taxon>Mamiellaceae</taxon>
        <taxon>Micromonas</taxon>
    </lineage>
</organism>
<dbReference type="Proteomes" id="UP000002009">
    <property type="component" value="Chromosome 15"/>
</dbReference>
<proteinExistence type="inferred from homology"/>
<dbReference type="RefSeq" id="XP_002506314.1">
    <property type="nucleotide sequence ID" value="XM_002506268.1"/>
</dbReference>
<feature type="transmembrane region" description="Helical" evidence="2">
    <location>
        <begin position="301"/>
        <end position="321"/>
    </location>
</feature>
<feature type="non-terminal residue" evidence="3">
    <location>
        <position position="1"/>
    </location>
</feature>
<reference evidence="3 4" key="1">
    <citation type="journal article" date="2009" name="Science">
        <title>Green evolution and dynamic adaptations revealed by genomes of the marine picoeukaryotes Micromonas.</title>
        <authorList>
            <person name="Worden A.Z."/>
            <person name="Lee J.H."/>
            <person name="Mock T."/>
            <person name="Rouze P."/>
            <person name="Simmons M.P."/>
            <person name="Aerts A.L."/>
            <person name="Allen A.E."/>
            <person name="Cuvelier M.L."/>
            <person name="Derelle E."/>
            <person name="Everett M.V."/>
            <person name="Foulon E."/>
            <person name="Grimwood J."/>
            <person name="Gundlach H."/>
            <person name="Henrissat B."/>
            <person name="Napoli C."/>
            <person name="McDonald S.M."/>
            <person name="Parker M.S."/>
            <person name="Rombauts S."/>
            <person name="Salamov A."/>
            <person name="Von Dassow P."/>
            <person name="Badger J.H."/>
            <person name="Coutinho P.M."/>
            <person name="Demir E."/>
            <person name="Dubchak I."/>
            <person name="Gentemann C."/>
            <person name="Eikrem W."/>
            <person name="Gready J.E."/>
            <person name="John U."/>
            <person name="Lanier W."/>
            <person name="Lindquist E.A."/>
            <person name="Lucas S."/>
            <person name="Mayer K.F."/>
            <person name="Moreau H."/>
            <person name="Not F."/>
            <person name="Otillar R."/>
            <person name="Panaud O."/>
            <person name="Pangilinan J."/>
            <person name="Paulsen I."/>
            <person name="Piegu B."/>
            <person name="Poliakov A."/>
            <person name="Robbens S."/>
            <person name="Schmutz J."/>
            <person name="Toulza E."/>
            <person name="Wyss T."/>
            <person name="Zelensky A."/>
            <person name="Zhou K."/>
            <person name="Armbrust E.V."/>
            <person name="Bhattacharya D."/>
            <person name="Goodenough U.W."/>
            <person name="Van de Peer Y."/>
            <person name="Grigoriev I.V."/>
        </authorList>
    </citation>
    <scope>NUCLEOTIDE SEQUENCE [LARGE SCALE GENOMIC DNA]</scope>
    <source>
        <strain evidence="4">RCC299 / NOUM17</strain>
    </source>
</reference>
<comment type="function">
    <text evidence="2">Magnesium transporter that may mediate the influx of magnesium.</text>
</comment>